<gene>
    <name evidence="3" type="ORF">INT44_005463</name>
</gene>
<dbReference type="PANTHER" id="PTHR10845:SF192">
    <property type="entry name" value="DOUBLE HIT, ISOFORM B"/>
    <property type="match status" value="1"/>
</dbReference>
<dbReference type="Pfam" id="PF00615">
    <property type="entry name" value="RGS"/>
    <property type="match status" value="1"/>
</dbReference>
<sequence length="405" mass="46805">MEVEQPHRPKSIKRRPSRLSLSSVNINDSAILSPRTPKSINKAPSSRRQSIAEQFTMSMSRRSSNTSNNTIPEYYTNPSAPPFTPNLLSESISYFPEESSAAPTSGRSRSCSLSSLANNTTLSNSDGHTLYKVKTTKTNRKLNNFFGEQPPLDICVREIRKEGLKALLQSKVPLCYFLYHLLEEFSSENLFFFIEVEQYESFVYQTQTQQLATAQHIYEAYLTRNSHFEVNLDDRVKRNVVQDLEAKALDGLFDQAKQAVFGLLDHSFHRFTSANVWDAMVTNCGDLNTYYDENCRNRAVNFLLQYLERQHDLLYTNPHTDAQMSVSNSSRRRYEVLKSMIHEFCKTLLNVEFNYYRPDTTDRNFVLKNRDSPPRDSNDNIENRAGSKSPIKKNKERFDLFSRKK</sequence>
<keyword evidence="4" id="KW-1185">Reference proteome</keyword>
<evidence type="ECO:0000313" key="3">
    <source>
        <dbReference type="EMBL" id="KAG2187773.1"/>
    </source>
</evidence>
<feature type="compositionally biased region" description="Polar residues" evidence="1">
    <location>
        <begin position="19"/>
        <end position="49"/>
    </location>
</feature>
<accession>A0A8H7Q8F7</accession>
<feature type="region of interest" description="Disordered" evidence="1">
    <location>
        <begin position="364"/>
        <end position="405"/>
    </location>
</feature>
<dbReference type="PANTHER" id="PTHR10845">
    <property type="entry name" value="REGULATOR OF G PROTEIN SIGNALING"/>
    <property type="match status" value="1"/>
</dbReference>
<dbReference type="PROSITE" id="PS50132">
    <property type="entry name" value="RGS"/>
    <property type="match status" value="1"/>
</dbReference>
<evidence type="ECO:0000313" key="4">
    <source>
        <dbReference type="Proteomes" id="UP000612746"/>
    </source>
</evidence>
<feature type="compositionally biased region" description="Basic and acidic residues" evidence="1">
    <location>
        <begin position="368"/>
        <end position="382"/>
    </location>
</feature>
<dbReference type="SMART" id="SM00315">
    <property type="entry name" value="RGS"/>
    <property type="match status" value="1"/>
</dbReference>
<organism evidence="3 4">
    <name type="scientific">Umbelopsis vinacea</name>
    <dbReference type="NCBI Taxonomy" id="44442"/>
    <lineage>
        <taxon>Eukaryota</taxon>
        <taxon>Fungi</taxon>
        <taxon>Fungi incertae sedis</taxon>
        <taxon>Mucoromycota</taxon>
        <taxon>Mucoromycotina</taxon>
        <taxon>Umbelopsidomycetes</taxon>
        <taxon>Umbelopsidales</taxon>
        <taxon>Umbelopsidaceae</taxon>
        <taxon>Umbelopsis</taxon>
    </lineage>
</organism>
<dbReference type="InterPro" id="IPR016137">
    <property type="entry name" value="RGS"/>
</dbReference>
<feature type="compositionally biased region" description="Basic and acidic residues" evidence="1">
    <location>
        <begin position="396"/>
        <end position="405"/>
    </location>
</feature>
<proteinExistence type="predicted"/>
<dbReference type="EMBL" id="JAEPRA010000003">
    <property type="protein sequence ID" value="KAG2187773.1"/>
    <property type="molecule type" value="Genomic_DNA"/>
</dbReference>
<feature type="compositionally biased region" description="Basic residues" evidence="1">
    <location>
        <begin position="8"/>
        <end position="17"/>
    </location>
</feature>
<dbReference type="PRINTS" id="PR01301">
    <property type="entry name" value="RGSPROTEIN"/>
</dbReference>
<dbReference type="InterPro" id="IPR036305">
    <property type="entry name" value="RGS_sf"/>
</dbReference>
<dbReference type="CDD" id="cd07440">
    <property type="entry name" value="RGS"/>
    <property type="match status" value="1"/>
</dbReference>
<dbReference type="Gene3D" id="1.10.167.10">
    <property type="entry name" value="Regulator of G-protein Signalling 4, domain 2"/>
    <property type="match status" value="1"/>
</dbReference>
<protein>
    <recommendedName>
        <fullName evidence="2">RGS domain-containing protein</fullName>
    </recommendedName>
</protein>
<dbReference type="SUPFAM" id="SSF48097">
    <property type="entry name" value="Regulator of G-protein signaling, RGS"/>
    <property type="match status" value="1"/>
</dbReference>
<dbReference type="AlphaFoldDB" id="A0A8H7Q8F7"/>
<dbReference type="Proteomes" id="UP000612746">
    <property type="component" value="Unassembled WGS sequence"/>
</dbReference>
<evidence type="ECO:0000256" key="1">
    <source>
        <dbReference type="SAM" id="MobiDB-lite"/>
    </source>
</evidence>
<dbReference type="InterPro" id="IPR044926">
    <property type="entry name" value="RGS_subdomain_2"/>
</dbReference>
<feature type="domain" description="RGS" evidence="2">
    <location>
        <begin position="163"/>
        <end position="264"/>
    </location>
</feature>
<evidence type="ECO:0000259" key="2">
    <source>
        <dbReference type="PROSITE" id="PS50132"/>
    </source>
</evidence>
<comment type="caution">
    <text evidence="3">The sequence shown here is derived from an EMBL/GenBank/DDBJ whole genome shotgun (WGS) entry which is preliminary data.</text>
</comment>
<dbReference type="OrthoDB" id="196547at2759"/>
<name>A0A8H7Q8F7_9FUNG</name>
<feature type="region of interest" description="Disordered" evidence="1">
    <location>
        <begin position="1"/>
        <end position="49"/>
    </location>
</feature>
<reference evidence="3" key="1">
    <citation type="submission" date="2020-12" db="EMBL/GenBank/DDBJ databases">
        <title>Metabolic potential, ecology and presence of endohyphal bacteria is reflected in genomic diversity of Mucoromycotina.</title>
        <authorList>
            <person name="Muszewska A."/>
            <person name="Okrasinska A."/>
            <person name="Steczkiewicz K."/>
            <person name="Drgas O."/>
            <person name="Orlowska M."/>
            <person name="Perlinska-Lenart U."/>
            <person name="Aleksandrzak-Piekarczyk T."/>
            <person name="Szatraj K."/>
            <person name="Zielenkiewicz U."/>
            <person name="Pilsyk S."/>
            <person name="Malc E."/>
            <person name="Mieczkowski P."/>
            <person name="Kruszewska J.S."/>
            <person name="Biernat P."/>
            <person name="Pawlowska J."/>
        </authorList>
    </citation>
    <scope>NUCLEOTIDE SEQUENCE</scope>
    <source>
        <strain evidence="3">WA0000051536</strain>
    </source>
</reference>